<dbReference type="GeneID" id="77731022"/>
<accession>A0AA38H5G1</accession>
<dbReference type="PROSITE" id="PS00108">
    <property type="entry name" value="PROTEIN_KINASE_ST"/>
    <property type="match status" value="1"/>
</dbReference>
<dbReference type="PANTHER" id="PTHR24359:SF1">
    <property type="entry name" value="INHIBITOR OF NUCLEAR FACTOR KAPPA-B KINASE EPSILON SUBUNIT HOMOLOG 1-RELATED"/>
    <property type="match status" value="1"/>
</dbReference>
<protein>
    <submittedName>
        <fullName evidence="7">Kinase-like domain-containing protein</fullName>
    </submittedName>
</protein>
<dbReference type="RefSeq" id="XP_052944030.1">
    <property type="nucleotide sequence ID" value="XM_053091817.1"/>
</dbReference>
<keyword evidence="8" id="KW-1185">Reference proteome</keyword>
<keyword evidence="7" id="KW-0808">Transferase</keyword>
<dbReference type="EMBL" id="JAKWFO010000008">
    <property type="protein sequence ID" value="KAI9634253.1"/>
    <property type="molecule type" value="Genomic_DNA"/>
</dbReference>
<gene>
    <name evidence="7" type="ORF">MKK02DRAFT_4205</name>
</gene>
<dbReference type="SUPFAM" id="SSF56112">
    <property type="entry name" value="Protein kinase-like (PK-like)"/>
    <property type="match status" value="1"/>
</dbReference>
<dbReference type="GO" id="GO:0005524">
    <property type="term" value="F:ATP binding"/>
    <property type="evidence" value="ECO:0007669"/>
    <property type="project" value="UniProtKB-UniRule"/>
</dbReference>
<dbReference type="GO" id="GO:0004674">
    <property type="term" value="F:protein serine/threonine kinase activity"/>
    <property type="evidence" value="ECO:0007669"/>
    <property type="project" value="UniProtKB-KW"/>
</dbReference>
<reference evidence="7" key="1">
    <citation type="journal article" date="2022" name="G3 (Bethesda)">
        <title>High quality genome of the basidiomycete yeast Dioszegia hungarica PDD-24b-2 isolated from cloud water.</title>
        <authorList>
            <person name="Jarrige D."/>
            <person name="Haridas S."/>
            <person name="Bleykasten-Grosshans C."/>
            <person name="Joly M."/>
            <person name="Nadalig T."/>
            <person name="Sancelme M."/>
            <person name="Vuilleumier S."/>
            <person name="Grigoriev I.V."/>
            <person name="Amato P."/>
            <person name="Bringel F."/>
        </authorList>
    </citation>
    <scope>NUCLEOTIDE SEQUENCE</scope>
    <source>
        <strain evidence="7">PDD-24b-2</strain>
    </source>
</reference>
<comment type="similarity">
    <text evidence="4">Belongs to the protein kinase superfamily.</text>
</comment>
<feature type="non-terminal residue" evidence="7">
    <location>
        <position position="1"/>
    </location>
</feature>
<comment type="caution">
    <text evidence="7">The sequence shown here is derived from an EMBL/GenBank/DDBJ whole genome shotgun (WGS) entry which is preliminary data.</text>
</comment>
<evidence type="ECO:0000256" key="5">
    <source>
        <dbReference type="SAM" id="MobiDB-lite"/>
    </source>
</evidence>
<dbReference type="Proteomes" id="UP001164286">
    <property type="component" value="Unassembled WGS sequence"/>
</dbReference>
<dbReference type="SMART" id="SM00220">
    <property type="entry name" value="S_TKc"/>
    <property type="match status" value="1"/>
</dbReference>
<dbReference type="PANTHER" id="PTHR24359">
    <property type="entry name" value="SERINE/THREONINE-PROTEIN KINASE SBK1"/>
    <property type="match status" value="1"/>
</dbReference>
<keyword evidence="4" id="KW-0723">Serine/threonine-protein kinase</keyword>
<sequence length="349" mass="38898">DEPLSPLHQSPTLSPSSSSSWKPPLPPSEDVELRLEASEAYLLGEGRYARVYLASYRGKGKGKEGVPECWTLCAAKRMNVDRESQTMGLREAFFLNRLQSPTRGVYIVKLLAVREQTERRSVHGRSASDLKTVLNRPRSSTEHLSSFPSLPSLHAARDTVSRSTLLLEHAEHGTLDMFLRTSPDLVGDETWIRWARQCSAAVAWTHEKGILHADIKPANLLLTATFDLRLSDFGSSLLIHSSHLPTDGVGLGTLPFSAPELVDPTQTFSFPVDIFALGATLYQCITGKEPYRGLRAMEMMHHVRRGGLWEYEDGQRYNFEVDSRESPYPSAWRDDPGVKRGGSLRLAPS</sequence>
<evidence type="ECO:0000256" key="4">
    <source>
        <dbReference type="RuleBase" id="RU000304"/>
    </source>
</evidence>
<keyword evidence="1 3" id="KW-0547">Nucleotide-binding</keyword>
<dbReference type="AlphaFoldDB" id="A0AA38H5G1"/>
<dbReference type="Pfam" id="PF00069">
    <property type="entry name" value="Pkinase"/>
    <property type="match status" value="1"/>
</dbReference>
<evidence type="ECO:0000313" key="8">
    <source>
        <dbReference type="Proteomes" id="UP001164286"/>
    </source>
</evidence>
<dbReference type="Gene3D" id="1.10.510.10">
    <property type="entry name" value="Transferase(Phosphotransferase) domain 1"/>
    <property type="match status" value="1"/>
</dbReference>
<organism evidence="7 8">
    <name type="scientific">Dioszegia hungarica</name>
    <dbReference type="NCBI Taxonomy" id="4972"/>
    <lineage>
        <taxon>Eukaryota</taxon>
        <taxon>Fungi</taxon>
        <taxon>Dikarya</taxon>
        <taxon>Basidiomycota</taxon>
        <taxon>Agaricomycotina</taxon>
        <taxon>Tremellomycetes</taxon>
        <taxon>Tremellales</taxon>
        <taxon>Bulleribasidiaceae</taxon>
        <taxon>Dioszegia</taxon>
    </lineage>
</organism>
<dbReference type="CDD" id="cd00180">
    <property type="entry name" value="PKc"/>
    <property type="match status" value="1"/>
</dbReference>
<evidence type="ECO:0000313" key="7">
    <source>
        <dbReference type="EMBL" id="KAI9634253.1"/>
    </source>
</evidence>
<evidence type="ECO:0000256" key="1">
    <source>
        <dbReference type="ARBA" id="ARBA00022741"/>
    </source>
</evidence>
<feature type="non-terminal residue" evidence="7">
    <location>
        <position position="349"/>
    </location>
</feature>
<dbReference type="InterPro" id="IPR011009">
    <property type="entry name" value="Kinase-like_dom_sf"/>
</dbReference>
<feature type="domain" description="Protein kinase" evidence="6">
    <location>
        <begin position="37"/>
        <end position="349"/>
    </location>
</feature>
<name>A0AA38H5G1_9TREE</name>
<feature type="compositionally biased region" description="Low complexity" evidence="5">
    <location>
        <begin position="1"/>
        <end position="22"/>
    </location>
</feature>
<feature type="region of interest" description="Disordered" evidence="5">
    <location>
        <begin position="323"/>
        <end position="349"/>
    </location>
</feature>
<dbReference type="PROSITE" id="PS00107">
    <property type="entry name" value="PROTEIN_KINASE_ATP"/>
    <property type="match status" value="1"/>
</dbReference>
<dbReference type="InterPro" id="IPR017441">
    <property type="entry name" value="Protein_kinase_ATP_BS"/>
</dbReference>
<keyword evidence="2 3" id="KW-0067">ATP-binding</keyword>
<dbReference type="InterPro" id="IPR000719">
    <property type="entry name" value="Prot_kinase_dom"/>
</dbReference>
<feature type="binding site" evidence="3">
    <location>
        <position position="76"/>
    </location>
    <ligand>
        <name>ATP</name>
        <dbReference type="ChEBI" id="CHEBI:30616"/>
    </ligand>
</feature>
<feature type="region of interest" description="Disordered" evidence="5">
    <location>
        <begin position="1"/>
        <end position="27"/>
    </location>
</feature>
<evidence type="ECO:0000259" key="6">
    <source>
        <dbReference type="PROSITE" id="PS50011"/>
    </source>
</evidence>
<evidence type="ECO:0000256" key="2">
    <source>
        <dbReference type="ARBA" id="ARBA00022840"/>
    </source>
</evidence>
<dbReference type="InterPro" id="IPR008271">
    <property type="entry name" value="Ser/Thr_kinase_AS"/>
</dbReference>
<proteinExistence type="inferred from homology"/>
<evidence type="ECO:0000256" key="3">
    <source>
        <dbReference type="PROSITE-ProRule" id="PRU10141"/>
    </source>
</evidence>
<keyword evidence="7" id="KW-0418">Kinase</keyword>
<dbReference type="PROSITE" id="PS50011">
    <property type="entry name" value="PROTEIN_KINASE_DOM"/>
    <property type="match status" value="1"/>
</dbReference>